<evidence type="ECO:0000256" key="2">
    <source>
        <dbReference type="ARBA" id="ARBA00022729"/>
    </source>
</evidence>
<dbReference type="InterPro" id="IPR023296">
    <property type="entry name" value="Glyco_hydro_beta-prop_sf"/>
</dbReference>
<dbReference type="Gene3D" id="2.115.10.20">
    <property type="entry name" value="Glycosyl hydrolase domain, family 43"/>
    <property type="match status" value="1"/>
</dbReference>
<evidence type="ECO:0000313" key="7">
    <source>
        <dbReference type="EMBL" id="GAA0592296.1"/>
    </source>
</evidence>
<evidence type="ECO:0000256" key="3">
    <source>
        <dbReference type="ARBA" id="ARBA00022801"/>
    </source>
</evidence>
<dbReference type="EMBL" id="BAAADS010000001">
    <property type="protein sequence ID" value="GAA0592296.1"/>
    <property type="molecule type" value="Genomic_DNA"/>
</dbReference>
<name>A0ABP3QLD0_9BACI</name>
<gene>
    <name evidence="7" type="ORF">GCM10009001_05600</name>
</gene>
<feature type="domain" description="CBM6" evidence="6">
    <location>
        <begin position="500"/>
        <end position="639"/>
    </location>
</feature>
<comment type="similarity">
    <text evidence="1">Belongs to the glycosyl hydrolase 43 family.</text>
</comment>
<organism evidence="7 8">
    <name type="scientific">Virgibacillus siamensis</name>
    <dbReference type="NCBI Taxonomy" id="480071"/>
    <lineage>
        <taxon>Bacteria</taxon>
        <taxon>Bacillati</taxon>
        <taxon>Bacillota</taxon>
        <taxon>Bacilli</taxon>
        <taxon>Bacillales</taxon>
        <taxon>Bacillaceae</taxon>
        <taxon>Virgibacillus</taxon>
    </lineage>
</organism>
<dbReference type="PANTHER" id="PTHR42812:SF12">
    <property type="entry name" value="BETA-XYLOSIDASE-RELATED"/>
    <property type="match status" value="1"/>
</dbReference>
<dbReference type="InterPro" id="IPR006710">
    <property type="entry name" value="Glyco_hydro_43"/>
</dbReference>
<keyword evidence="2 5" id="KW-0732">Signal</keyword>
<evidence type="ECO:0000256" key="4">
    <source>
        <dbReference type="ARBA" id="ARBA00023295"/>
    </source>
</evidence>
<dbReference type="InterPro" id="IPR005084">
    <property type="entry name" value="CBM6"/>
</dbReference>
<dbReference type="SUPFAM" id="SSF75005">
    <property type="entry name" value="Arabinanase/levansucrase/invertase"/>
    <property type="match status" value="1"/>
</dbReference>
<dbReference type="InterPro" id="IPR051795">
    <property type="entry name" value="Glycosyl_Hydrlase_43"/>
</dbReference>
<keyword evidence="4" id="KW-0326">Glycosidase</keyword>
<proteinExistence type="inferred from homology"/>
<keyword evidence="8" id="KW-1185">Reference proteome</keyword>
<comment type="caution">
    <text evidence="7">The sequence shown here is derived from an EMBL/GenBank/DDBJ whole genome shotgun (WGS) entry which is preliminary data.</text>
</comment>
<dbReference type="Gene3D" id="2.60.120.560">
    <property type="entry name" value="Exo-inulinase, domain 1"/>
    <property type="match status" value="2"/>
</dbReference>
<feature type="chain" id="PRO_5047515336" description="CBM6 domain-containing protein" evidence="5">
    <location>
        <begin position="28"/>
        <end position="825"/>
    </location>
</feature>
<dbReference type="Pfam" id="PF04616">
    <property type="entry name" value="Glyco_hydro_43"/>
    <property type="match status" value="1"/>
</dbReference>
<dbReference type="SMART" id="SM00606">
    <property type="entry name" value="CBD_IV"/>
    <property type="match status" value="1"/>
</dbReference>
<sequence>MNYYLKGLCFALIVAACTLGFSTVASAYENPIILPNEWKWDTGVYYGSGDPYILKHNGVYYMYVSTVDDKSGIKVWSSNNLVDWTYEGLSTTDPVTKAAYAPEVVYWNGYFYMYTSPGGNGHYVLRSTSPTGPFKVKTGNIGHTIDGHVFIDDDGQWYFYNASDAGIVSHPMTDPYTIGKGTTTGSYMGGWTEGATLLKRNGLYYMTYTGNHVWNRGYRVNYSTSGSPLTNFLPSSENPILINTEGPIHGTGHNSMIIGPDLDTYYMVYHSQADPGRHFNLDKVVWNGKKMEVLGPTSSVQPDPDMPAFSGDFSNRDEKKWSNIEISNLTSKEKQNHNPHNRWEGMVTKNFTETNFSAEFNLLQLTTDEKGHPPDRVRNPGYGVVFAYQDNANYGVALINKNNHRLQTQFVVNGEKQGWESTSLPDDYDYNVLHNIRVKKDGKQFKIFIDDMLKQTRNADLDGGKIGYIDRNTNASFGYTAFSNKVNGSGAWDTPKPVPGTIEAVHYMSGGEGVGYHDKTNENIGGMYRNGAVDIRLNPEGGYNVGWNQTGEWLKYKVNVAEAGTYDVDLRVATTFEDAKIRIWSGSQNLTGVVDVPNTGGWNDWKTFTVKNLPLEAGVQQLKVEIVKGEYDFKSMAFTKSAPVPTTTHDFNDGNDDGWKRYEGDISVENGKYRIGGNYAKVLTGEDSWSDYTIETDIVMKDSGVKSGILLRSTNPADGSHLGNFKHFNQGYFAYITTNGVYLGKENYGWNYLTGVATSEPLELNKTYHMKVVVNGTNIKVYLDDMNRPLIDYDDNSTVPFTHGKAGVRTSNGTAVFDNYKIYSD</sequence>
<dbReference type="CDD" id="cd04080">
    <property type="entry name" value="CBM6_cellulase-like"/>
    <property type="match status" value="1"/>
</dbReference>
<accession>A0ABP3QLD0</accession>
<dbReference type="PROSITE" id="PS51257">
    <property type="entry name" value="PROKAR_LIPOPROTEIN"/>
    <property type="match status" value="1"/>
</dbReference>
<dbReference type="PROSITE" id="PS51175">
    <property type="entry name" value="CBM6"/>
    <property type="match status" value="1"/>
</dbReference>
<evidence type="ECO:0000313" key="8">
    <source>
        <dbReference type="Proteomes" id="UP001500866"/>
    </source>
</evidence>
<protein>
    <recommendedName>
        <fullName evidence="6">CBM6 domain-containing protein</fullName>
    </recommendedName>
</protein>
<keyword evidence="3" id="KW-0378">Hydrolase</keyword>
<dbReference type="Pfam" id="PF03422">
    <property type="entry name" value="CBM_6"/>
    <property type="match status" value="1"/>
</dbReference>
<dbReference type="InterPro" id="IPR008979">
    <property type="entry name" value="Galactose-bd-like_sf"/>
</dbReference>
<evidence type="ECO:0000256" key="5">
    <source>
        <dbReference type="SAM" id="SignalP"/>
    </source>
</evidence>
<dbReference type="CDD" id="cd08991">
    <property type="entry name" value="GH43_HoAraf43-like"/>
    <property type="match status" value="1"/>
</dbReference>
<dbReference type="InterPro" id="IPR006584">
    <property type="entry name" value="Cellulose-bd_IV"/>
</dbReference>
<dbReference type="SUPFAM" id="SSF49785">
    <property type="entry name" value="Galactose-binding domain-like"/>
    <property type="match status" value="1"/>
</dbReference>
<dbReference type="Gene3D" id="2.60.120.260">
    <property type="entry name" value="Galactose-binding domain-like"/>
    <property type="match status" value="1"/>
</dbReference>
<dbReference type="Proteomes" id="UP001500866">
    <property type="component" value="Unassembled WGS sequence"/>
</dbReference>
<dbReference type="RefSeq" id="WP_343810090.1">
    <property type="nucleotide sequence ID" value="NZ_BAAADS010000001.1"/>
</dbReference>
<dbReference type="PANTHER" id="PTHR42812">
    <property type="entry name" value="BETA-XYLOSIDASE"/>
    <property type="match status" value="1"/>
</dbReference>
<evidence type="ECO:0000256" key="1">
    <source>
        <dbReference type="ARBA" id="ARBA00009865"/>
    </source>
</evidence>
<reference evidence="8" key="1">
    <citation type="journal article" date="2019" name="Int. J. Syst. Evol. Microbiol.">
        <title>The Global Catalogue of Microorganisms (GCM) 10K type strain sequencing project: providing services to taxonomists for standard genome sequencing and annotation.</title>
        <authorList>
            <consortium name="The Broad Institute Genomics Platform"/>
            <consortium name="The Broad Institute Genome Sequencing Center for Infectious Disease"/>
            <person name="Wu L."/>
            <person name="Ma J."/>
        </authorList>
    </citation>
    <scope>NUCLEOTIDE SEQUENCE [LARGE SCALE GENOMIC DNA]</scope>
    <source>
        <strain evidence="8">JCM 15395</strain>
    </source>
</reference>
<feature type="signal peptide" evidence="5">
    <location>
        <begin position="1"/>
        <end position="27"/>
    </location>
</feature>
<evidence type="ECO:0000259" key="6">
    <source>
        <dbReference type="PROSITE" id="PS51175"/>
    </source>
</evidence>